<reference evidence="8" key="1">
    <citation type="submission" date="2021-02" db="EMBL/GenBank/DDBJ databases">
        <authorList>
            <person name="Nowell W R."/>
        </authorList>
    </citation>
    <scope>NUCLEOTIDE SEQUENCE</scope>
    <source>
        <strain evidence="8">Ploen Becks lab</strain>
    </source>
</reference>
<keyword evidence="2 6" id="KW-0853">WD repeat</keyword>
<name>A0A813M290_9BILA</name>
<dbReference type="InterPro" id="IPR011047">
    <property type="entry name" value="Quinoprotein_ADH-like_sf"/>
</dbReference>
<dbReference type="InterPro" id="IPR050630">
    <property type="entry name" value="WD_repeat_EMAP"/>
</dbReference>
<dbReference type="InterPro" id="IPR036322">
    <property type="entry name" value="WD40_repeat_dom_sf"/>
</dbReference>
<dbReference type="Gene3D" id="2.130.10.10">
    <property type="entry name" value="YVTN repeat-like/Quinoprotein amine dehydrogenase"/>
    <property type="match status" value="2"/>
</dbReference>
<keyword evidence="3" id="KW-0677">Repeat</keyword>
<comment type="subcellular location">
    <subcellularLocation>
        <location evidence="1">Cell projection</location>
        <location evidence="1">Cilium</location>
    </subcellularLocation>
</comment>
<evidence type="ECO:0000313" key="9">
    <source>
        <dbReference type="Proteomes" id="UP000663879"/>
    </source>
</evidence>
<evidence type="ECO:0000256" key="2">
    <source>
        <dbReference type="ARBA" id="ARBA00022574"/>
    </source>
</evidence>
<dbReference type="Proteomes" id="UP000663879">
    <property type="component" value="Unassembled WGS sequence"/>
</dbReference>
<dbReference type="PROSITE" id="PS50082">
    <property type="entry name" value="WD_REPEATS_2"/>
    <property type="match status" value="1"/>
</dbReference>
<evidence type="ECO:0000256" key="4">
    <source>
        <dbReference type="ARBA" id="ARBA00023273"/>
    </source>
</evidence>
<feature type="repeat" description="WD" evidence="6">
    <location>
        <begin position="86"/>
        <end position="129"/>
    </location>
</feature>
<accession>A0A813M290</accession>
<dbReference type="InterPro" id="IPR001680">
    <property type="entry name" value="WD40_rpt"/>
</dbReference>
<dbReference type="GO" id="GO:0031514">
    <property type="term" value="C:motile cilium"/>
    <property type="evidence" value="ECO:0007669"/>
    <property type="project" value="TreeGrafter"/>
</dbReference>
<dbReference type="AlphaFoldDB" id="A0A813M290"/>
<keyword evidence="4" id="KW-0966">Cell projection</keyword>
<evidence type="ECO:0000256" key="6">
    <source>
        <dbReference type="PROSITE-ProRule" id="PRU00221"/>
    </source>
</evidence>
<evidence type="ECO:0000256" key="3">
    <source>
        <dbReference type="ARBA" id="ARBA00022737"/>
    </source>
</evidence>
<evidence type="ECO:0000256" key="1">
    <source>
        <dbReference type="ARBA" id="ARBA00004138"/>
    </source>
</evidence>
<protein>
    <recommendedName>
        <fullName evidence="5">Cilia- and flagella-associated protein 251</fullName>
    </recommendedName>
</protein>
<dbReference type="EMBL" id="CAJNOC010000024">
    <property type="protein sequence ID" value="CAF0707326.1"/>
    <property type="molecule type" value="Genomic_DNA"/>
</dbReference>
<dbReference type="Gene3D" id="1.10.238.10">
    <property type="entry name" value="EF-hand"/>
    <property type="match status" value="1"/>
</dbReference>
<proteinExistence type="predicted"/>
<keyword evidence="9" id="KW-1185">Reference proteome</keyword>
<evidence type="ECO:0000256" key="5">
    <source>
        <dbReference type="ARBA" id="ARBA00040994"/>
    </source>
</evidence>
<gene>
    <name evidence="8" type="ORF">OXX778_LOCUS478</name>
</gene>
<dbReference type="SUPFAM" id="SSF50978">
    <property type="entry name" value="WD40 repeat-like"/>
    <property type="match status" value="1"/>
</dbReference>
<dbReference type="InterPro" id="IPR015943">
    <property type="entry name" value="WD40/YVTN_repeat-like_dom_sf"/>
</dbReference>
<comment type="caution">
    <text evidence="8">The sequence shown here is derived from an EMBL/GenBank/DDBJ whole genome shotgun (WGS) entry which is preliminary data.</text>
</comment>
<dbReference type="SMART" id="SM00320">
    <property type="entry name" value="WD40"/>
    <property type="match status" value="7"/>
</dbReference>
<feature type="region of interest" description="Disordered" evidence="7">
    <location>
        <begin position="1"/>
        <end position="20"/>
    </location>
</feature>
<organism evidence="8 9">
    <name type="scientific">Brachionus calyciflorus</name>
    <dbReference type="NCBI Taxonomy" id="104777"/>
    <lineage>
        <taxon>Eukaryota</taxon>
        <taxon>Metazoa</taxon>
        <taxon>Spiralia</taxon>
        <taxon>Gnathifera</taxon>
        <taxon>Rotifera</taxon>
        <taxon>Eurotatoria</taxon>
        <taxon>Monogononta</taxon>
        <taxon>Pseudotrocha</taxon>
        <taxon>Ploima</taxon>
        <taxon>Brachionidae</taxon>
        <taxon>Brachionus</taxon>
    </lineage>
</organism>
<dbReference type="OrthoDB" id="4899631at2759"/>
<evidence type="ECO:0000313" key="8">
    <source>
        <dbReference type="EMBL" id="CAF0707326.1"/>
    </source>
</evidence>
<dbReference type="PANTHER" id="PTHR13720">
    <property type="entry name" value="WD-40 REPEAT PROTEIN"/>
    <property type="match status" value="1"/>
</dbReference>
<feature type="non-terminal residue" evidence="8">
    <location>
        <position position="1"/>
    </location>
</feature>
<dbReference type="SUPFAM" id="SSF50998">
    <property type="entry name" value="Quinoprotein alcohol dehydrogenase-like"/>
    <property type="match status" value="1"/>
</dbReference>
<dbReference type="PANTHER" id="PTHR13720:SF13">
    <property type="entry name" value="CILIA- AND FLAGELLA-ASSOCIATED PROTEIN 251"/>
    <property type="match status" value="1"/>
</dbReference>
<evidence type="ECO:0000256" key="7">
    <source>
        <dbReference type="SAM" id="MobiDB-lite"/>
    </source>
</evidence>
<sequence>MEPDNNSIPKPPTPISLVPNTVNENKIDEKEERDRTLTALNLTWCFGYNKNIGLQNLCVNETKKMFLASSHIGVVYDFSTNEQKLLQGHRNSISCCTLSEDKRWLVSADSGPDSTIIVWDLNTYLPVQTYFNTHLEGTISIAITPDSKYIASISAQYPQVLAIWEWTTDSDSPICTAELDPEYGPQTNIRFNSENTFQLVTNSFSQTIFYEWSFDKGFVYYAPILNDTTFNKPVGKLSQSIFQIQSNRALTGTSLGNLVVWETVDSKGASKCNKKALKLFKLQDKSINVLKLMNDIIVIGDSEGHVKFIDQQLHVLMWYKHLNLGPITSLSFSQTTKDYRPMLDYSSVDNDATIEYEKFVCKDFLIGTSNAVIGHVTKSGTKVEIVSKSSDNSIKALDTHPSESRICFGNSSGYLQQWNYKKKQLISSRNFNKHSNITCIKYDPKGDLIAVGFENGQLQIIDAISLDDCLKLPFSYSKDSITHIDFSHDSSFMATAEADFTVSVYKYNIATDRDNKKIATEPYIFLGRYRSHYKEIVGLMFGLYPDNDEIRLLSLGKDRVLVEYDLVKSNYDDLLIKEKTRIEQYAVPLAMAWHPPISTESFIMTVNDQWKYKIYNSITKMCRKTLLGPTFGSFLKKVLILPTKGSLTENRYMAYVTEDKLGLQKFPLTGNPFDSIAIFGHPDGIANLVSSFDGKYLFTSGGDNNNLFMWKINLSALEAQSVLGGADLKPFYGLIDGGREGEFFKEMKELFYYSQLRHHGLNENTERVIKLTIPLGEIPFVMRGLGFYPTEQEVEDMINEVKFSEYVDTNKFVETINLDDFIRLYINHRPAFGLDPYEIYNSFKTLSRHANSDYLPRHV</sequence>
<dbReference type="Pfam" id="PF00400">
    <property type="entry name" value="WD40"/>
    <property type="match status" value="4"/>
</dbReference>